<name>A0ABX5PYJ2_9FLAO</name>
<dbReference type="SMART" id="SM00382">
    <property type="entry name" value="AAA"/>
    <property type="match status" value="1"/>
</dbReference>
<dbReference type="Proteomes" id="UP000248584">
    <property type="component" value="Unassembled WGS sequence"/>
</dbReference>
<dbReference type="PROSITE" id="PS00211">
    <property type="entry name" value="ABC_TRANSPORTER_1"/>
    <property type="match status" value="1"/>
</dbReference>
<dbReference type="GO" id="GO:0005524">
    <property type="term" value="F:ATP binding"/>
    <property type="evidence" value="ECO:0007669"/>
    <property type="project" value="UniProtKB-KW"/>
</dbReference>
<dbReference type="InterPro" id="IPR027417">
    <property type="entry name" value="P-loop_NTPase"/>
</dbReference>
<keyword evidence="1" id="KW-0813">Transport</keyword>
<dbReference type="InterPro" id="IPR003593">
    <property type="entry name" value="AAA+_ATPase"/>
</dbReference>
<keyword evidence="2" id="KW-0547">Nucleotide-binding</keyword>
<dbReference type="PANTHER" id="PTHR42939">
    <property type="entry name" value="ABC TRANSPORTER ATP-BINDING PROTEIN ALBC-RELATED"/>
    <property type="match status" value="1"/>
</dbReference>
<dbReference type="InterPro" id="IPR003439">
    <property type="entry name" value="ABC_transporter-like_ATP-bd"/>
</dbReference>
<accession>A0ABX5PYJ2</accession>
<evidence type="ECO:0000256" key="1">
    <source>
        <dbReference type="ARBA" id="ARBA00022448"/>
    </source>
</evidence>
<dbReference type="EMBL" id="QKZR01000002">
    <property type="protein sequence ID" value="PZX40975.1"/>
    <property type="molecule type" value="Genomic_DNA"/>
</dbReference>
<comment type="caution">
    <text evidence="5">The sequence shown here is derived from an EMBL/GenBank/DDBJ whole genome shotgun (WGS) entry which is preliminary data.</text>
</comment>
<evidence type="ECO:0000313" key="5">
    <source>
        <dbReference type="EMBL" id="PZX40975.1"/>
    </source>
</evidence>
<evidence type="ECO:0000256" key="3">
    <source>
        <dbReference type="ARBA" id="ARBA00022840"/>
    </source>
</evidence>
<evidence type="ECO:0000313" key="6">
    <source>
        <dbReference type="Proteomes" id="UP000248584"/>
    </source>
</evidence>
<dbReference type="InterPro" id="IPR051782">
    <property type="entry name" value="ABC_Transporter_VariousFunc"/>
</dbReference>
<sequence>MSNALEAIQIKKVYGDYTALNNVSISVPKGSVYGLLGPNGAGKTSLIRIINQITMPDSGQILLNGSALEPRHIEDIGYMPEERGLYKSMKVGEQCIYLAQLKGLTKAQAKERLTYWFERLGIEGWWNKKLQELSKGMAQKVQFIVTVLHEPSLLIFDEPFSGFDPVNANLIKDEILKLRDDGATIIFSTHRMESVEEMCDHIALINKSNLVLEGKLSDVKQQYRDRNYAVSLICDHNDAAFQQIPQEFNPKPIRLSGLDNTLDFQIKIPTDIDIPSAINRLTQIGELTHFSEVIPSVNDIFIQTVQENG</sequence>
<dbReference type="InterPro" id="IPR017871">
    <property type="entry name" value="ABC_transporter-like_CS"/>
</dbReference>
<dbReference type="InterPro" id="IPR025302">
    <property type="entry name" value="DrrA1/2-like_C"/>
</dbReference>
<keyword evidence="3 5" id="KW-0067">ATP-binding</keyword>
<dbReference type="RefSeq" id="WP_015362949.1">
    <property type="nucleotide sequence ID" value="NZ_QKZR01000002.1"/>
</dbReference>
<evidence type="ECO:0000256" key="2">
    <source>
        <dbReference type="ARBA" id="ARBA00022741"/>
    </source>
</evidence>
<dbReference type="Pfam" id="PF00005">
    <property type="entry name" value="ABC_tran"/>
    <property type="match status" value="1"/>
</dbReference>
<organism evidence="5 6">
    <name type="scientific">Nonlabens dokdonensis</name>
    <dbReference type="NCBI Taxonomy" id="328515"/>
    <lineage>
        <taxon>Bacteria</taxon>
        <taxon>Pseudomonadati</taxon>
        <taxon>Bacteroidota</taxon>
        <taxon>Flavobacteriia</taxon>
        <taxon>Flavobacteriales</taxon>
        <taxon>Flavobacteriaceae</taxon>
        <taxon>Nonlabens</taxon>
    </lineage>
</organism>
<reference evidence="5 6" key="1">
    <citation type="submission" date="2018-06" db="EMBL/GenBank/DDBJ databases">
        <title>Genomic Encyclopedia of Archaeal and Bacterial Type Strains, Phase II (KMG-II): from individual species to whole genera.</title>
        <authorList>
            <person name="Goeker M."/>
        </authorList>
    </citation>
    <scope>NUCLEOTIDE SEQUENCE [LARGE SCALE GENOMIC DNA]</scope>
    <source>
        <strain evidence="5 6">DSM 17205</strain>
    </source>
</reference>
<keyword evidence="6" id="KW-1185">Reference proteome</keyword>
<dbReference type="Pfam" id="PF13732">
    <property type="entry name" value="DrrA1-3_C"/>
    <property type="match status" value="1"/>
</dbReference>
<feature type="domain" description="ABC transporter" evidence="4">
    <location>
        <begin position="5"/>
        <end position="232"/>
    </location>
</feature>
<protein>
    <submittedName>
        <fullName evidence="5">ABC-2 type transport system ATP-binding protein</fullName>
    </submittedName>
</protein>
<dbReference type="CDD" id="cd03269">
    <property type="entry name" value="ABC_putative_ATPase"/>
    <property type="match status" value="1"/>
</dbReference>
<gene>
    <name evidence="5" type="ORF">LX97_01748</name>
</gene>
<proteinExistence type="predicted"/>
<evidence type="ECO:0000259" key="4">
    <source>
        <dbReference type="PROSITE" id="PS50893"/>
    </source>
</evidence>
<dbReference type="PROSITE" id="PS50893">
    <property type="entry name" value="ABC_TRANSPORTER_2"/>
    <property type="match status" value="1"/>
</dbReference>
<dbReference type="PANTHER" id="PTHR42939:SF1">
    <property type="entry name" value="ABC TRANSPORTER ATP-BINDING PROTEIN ALBC-RELATED"/>
    <property type="match status" value="1"/>
</dbReference>
<dbReference type="SUPFAM" id="SSF52540">
    <property type="entry name" value="P-loop containing nucleoside triphosphate hydrolases"/>
    <property type="match status" value="1"/>
</dbReference>
<dbReference type="Gene3D" id="3.40.50.300">
    <property type="entry name" value="P-loop containing nucleotide triphosphate hydrolases"/>
    <property type="match status" value="1"/>
</dbReference>